<feature type="transmembrane region" description="Helical" evidence="10">
    <location>
        <begin position="190"/>
        <end position="209"/>
    </location>
</feature>
<evidence type="ECO:0000256" key="9">
    <source>
        <dbReference type="ARBA" id="ARBA00023180"/>
    </source>
</evidence>
<keyword evidence="13" id="KW-1185">Reference proteome</keyword>
<keyword evidence="6" id="KW-0256">Endoplasmic reticulum</keyword>
<dbReference type="Gene3D" id="3.40.630.10">
    <property type="entry name" value="Zn peptidases"/>
    <property type="match status" value="1"/>
</dbReference>
<sequence>MNANDSNKGDKEESIKADLSKYNTSETNAANGGNDAAATNSSKPAMTIKVFFIKLMIILVLVAFLYLVQFLNSVLKDKLDATLSLYPRQWKRLWAIFTCPFIHDDYKHLNSIILLFTACAFFVLLRGNLRFLWVSIIVLILGNFGSWLFGVNRMNGVSEWMFGLLGYIYFSVITDLGYPIHCTIHGLKALALAVAITVVWLTFPIHRMIQFQRKNQPYGSQQNNGELRLASLSSILNISEDSRMKADHYTALVMMNELSELTIVSLVDNSQVGGLVIIIPSVDRNSDSEVVSKCREVEKYMLLRSFPCPVYFIEEDADVMGVYNALQSKSISMTPSNIYTISVKFPRNTKPIALPEIRSLEGILEGFKEGVPVASLPTILITATYDSFTAAPSLSTGDVDSTIAVLEIARLFSRLYENQKTVGVYNLQFLLSSGGHADFEGFRQWMIRSSPEALSRVQFVLCLDDLIVSQRLTLHLSKQPSDPELLRLLAAFTAVAQHMGIDFATTHEAVDIVREHRALPHERFALRRMVAGTLTSKVRYDAPYLTGSFFAPSDAAVLARNVRFVAEALAKFMFGLENAGEVFTGALGVEPTVIAHWEKVLRAAPRNVLLLKKDAAVVGALEAELKRVCTSVSVVDAEMDLKEEVKVFADNAGEVAVFVSKSPLFDVYTFLFVLGYLVVVYIVTAIAHEGWNAVRREIQYFLSVNLGIGKKEKEN</sequence>
<feature type="transmembrane region" description="Helical" evidence="10">
    <location>
        <begin position="161"/>
        <end position="178"/>
    </location>
</feature>
<feature type="transmembrane region" description="Helical" evidence="10">
    <location>
        <begin position="108"/>
        <end position="125"/>
    </location>
</feature>
<dbReference type="InterPro" id="IPR035952">
    <property type="entry name" value="Rhomboid-like_sf"/>
</dbReference>
<evidence type="ECO:0000256" key="4">
    <source>
        <dbReference type="ARBA" id="ARBA00022692"/>
    </source>
</evidence>
<gene>
    <name evidence="12" type="ORF">AV274_4883</name>
</gene>
<dbReference type="SUPFAM" id="SSF53187">
    <property type="entry name" value="Zn-dependent exopeptidases"/>
    <property type="match status" value="1"/>
</dbReference>
<dbReference type="InterPro" id="IPR016574">
    <property type="entry name" value="Nicalin"/>
</dbReference>
<comment type="similarity">
    <text evidence="3">Belongs to the nicastrin family.</text>
</comment>
<evidence type="ECO:0000256" key="3">
    <source>
        <dbReference type="ARBA" id="ARBA00007717"/>
    </source>
</evidence>
<feature type="transmembrane region" description="Helical" evidence="10">
    <location>
        <begin position="667"/>
        <end position="687"/>
    </location>
</feature>
<protein>
    <recommendedName>
        <fullName evidence="11">Peptidase S54 rhomboid domain-containing protein</fullName>
    </recommendedName>
</protein>
<dbReference type="Gene3D" id="1.20.1540.10">
    <property type="entry name" value="Rhomboid-like"/>
    <property type="match status" value="1"/>
</dbReference>
<dbReference type="SUPFAM" id="SSF144091">
    <property type="entry name" value="Rhomboid-like"/>
    <property type="match status" value="1"/>
</dbReference>
<evidence type="ECO:0000256" key="1">
    <source>
        <dbReference type="ARBA" id="ARBA00004141"/>
    </source>
</evidence>
<dbReference type="GO" id="GO:0005789">
    <property type="term" value="C:endoplasmic reticulum membrane"/>
    <property type="evidence" value="ECO:0007669"/>
    <property type="project" value="UniProtKB-SubCell"/>
</dbReference>
<feature type="transmembrane region" description="Helical" evidence="10">
    <location>
        <begin position="51"/>
        <end position="71"/>
    </location>
</feature>
<keyword evidence="8 10" id="KW-0472">Membrane</keyword>
<dbReference type="Pfam" id="PF01694">
    <property type="entry name" value="Rhomboid"/>
    <property type="match status" value="1"/>
</dbReference>
<evidence type="ECO:0000256" key="5">
    <source>
        <dbReference type="ARBA" id="ARBA00022729"/>
    </source>
</evidence>
<dbReference type="AlphaFoldDB" id="A0A196S8T2"/>
<evidence type="ECO:0000259" key="11">
    <source>
        <dbReference type="Pfam" id="PF01694"/>
    </source>
</evidence>
<evidence type="ECO:0000256" key="10">
    <source>
        <dbReference type="SAM" id="Phobius"/>
    </source>
</evidence>
<evidence type="ECO:0000256" key="7">
    <source>
        <dbReference type="ARBA" id="ARBA00022989"/>
    </source>
</evidence>
<organism evidence="12 13">
    <name type="scientific">Blastocystis sp. subtype 1 (strain ATCC 50177 / NandII)</name>
    <dbReference type="NCBI Taxonomy" id="478820"/>
    <lineage>
        <taxon>Eukaryota</taxon>
        <taxon>Sar</taxon>
        <taxon>Stramenopiles</taxon>
        <taxon>Bigyra</taxon>
        <taxon>Opalozoa</taxon>
        <taxon>Opalinata</taxon>
        <taxon>Blastocystidae</taxon>
        <taxon>Blastocystis</taxon>
    </lineage>
</organism>
<evidence type="ECO:0000256" key="6">
    <source>
        <dbReference type="ARBA" id="ARBA00022824"/>
    </source>
</evidence>
<dbReference type="Proteomes" id="UP000078348">
    <property type="component" value="Unassembled WGS sequence"/>
</dbReference>
<dbReference type="PANTHER" id="PTHR31826">
    <property type="entry name" value="NICALIN"/>
    <property type="match status" value="1"/>
</dbReference>
<keyword evidence="5" id="KW-0732">Signal</keyword>
<dbReference type="STRING" id="478820.A0A196S8T2"/>
<dbReference type="OrthoDB" id="5913609at2759"/>
<comment type="subcellular location">
    <subcellularLocation>
        <location evidence="2">Endoplasmic reticulum membrane</location>
        <topology evidence="2">Single-pass membrane protein</topology>
    </subcellularLocation>
    <subcellularLocation>
        <location evidence="1">Membrane</location>
        <topology evidence="1">Multi-pass membrane protein</topology>
    </subcellularLocation>
</comment>
<dbReference type="EMBL" id="LXWW01000397">
    <property type="protein sequence ID" value="OAO13438.1"/>
    <property type="molecule type" value="Genomic_DNA"/>
</dbReference>
<dbReference type="GO" id="GO:0004252">
    <property type="term" value="F:serine-type endopeptidase activity"/>
    <property type="evidence" value="ECO:0007669"/>
    <property type="project" value="InterPro"/>
</dbReference>
<keyword evidence="4 10" id="KW-0812">Transmembrane</keyword>
<keyword evidence="7 10" id="KW-1133">Transmembrane helix</keyword>
<keyword evidence="9" id="KW-0325">Glycoprotein</keyword>
<feature type="transmembrane region" description="Helical" evidence="10">
    <location>
        <begin position="132"/>
        <end position="149"/>
    </location>
</feature>
<feature type="domain" description="Peptidase S54 rhomboid" evidence="11">
    <location>
        <begin position="92"/>
        <end position="204"/>
    </location>
</feature>
<name>A0A196S8T2_BLAHN</name>
<evidence type="ECO:0000256" key="8">
    <source>
        <dbReference type="ARBA" id="ARBA00023136"/>
    </source>
</evidence>
<evidence type="ECO:0000313" key="12">
    <source>
        <dbReference type="EMBL" id="OAO13438.1"/>
    </source>
</evidence>
<accession>A0A196S8T2</accession>
<proteinExistence type="inferred from homology"/>
<dbReference type="GO" id="GO:0009966">
    <property type="term" value="P:regulation of signal transduction"/>
    <property type="evidence" value="ECO:0007669"/>
    <property type="project" value="InterPro"/>
</dbReference>
<evidence type="ECO:0000313" key="13">
    <source>
        <dbReference type="Proteomes" id="UP000078348"/>
    </source>
</evidence>
<comment type="caution">
    <text evidence="12">The sequence shown here is derived from an EMBL/GenBank/DDBJ whole genome shotgun (WGS) entry which is preliminary data.</text>
</comment>
<reference evidence="12 13" key="1">
    <citation type="submission" date="2016-05" db="EMBL/GenBank/DDBJ databases">
        <title>Nuclear genome of Blastocystis sp. subtype 1 NandII.</title>
        <authorList>
            <person name="Gentekaki E."/>
            <person name="Curtis B."/>
            <person name="Stairs C."/>
            <person name="Eme L."/>
            <person name="Herman E."/>
            <person name="Klimes V."/>
            <person name="Arias M.C."/>
            <person name="Elias M."/>
            <person name="Hilliou F."/>
            <person name="Klute M."/>
            <person name="Malik S.-B."/>
            <person name="Pightling A."/>
            <person name="Rachubinski R."/>
            <person name="Salas D."/>
            <person name="Schlacht A."/>
            <person name="Suga H."/>
            <person name="Archibald J."/>
            <person name="Ball S.G."/>
            <person name="Clark G."/>
            <person name="Dacks J."/>
            <person name="Van Der Giezen M."/>
            <person name="Tsaousis A."/>
            <person name="Roger A."/>
        </authorList>
    </citation>
    <scope>NUCLEOTIDE SEQUENCE [LARGE SCALE GENOMIC DNA]</scope>
    <source>
        <strain evidence="13">ATCC 50177 / NandII</strain>
    </source>
</reference>
<evidence type="ECO:0000256" key="2">
    <source>
        <dbReference type="ARBA" id="ARBA00004389"/>
    </source>
</evidence>
<dbReference type="InterPro" id="IPR022764">
    <property type="entry name" value="Peptidase_S54_rhomboid_dom"/>
</dbReference>